<proteinExistence type="predicted"/>
<dbReference type="AlphaFoldDB" id="A0A242M8A2"/>
<dbReference type="SUPFAM" id="SSF51905">
    <property type="entry name" value="FAD/NAD(P)-binding domain"/>
    <property type="match status" value="1"/>
</dbReference>
<evidence type="ECO:0000259" key="1">
    <source>
        <dbReference type="Pfam" id="PF07992"/>
    </source>
</evidence>
<dbReference type="PANTHER" id="PTHR43014:SF2">
    <property type="entry name" value="MERCURIC REDUCTASE"/>
    <property type="match status" value="1"/>
</dbReference>
<dbReference type="Pfam" id="PF07992">
    <property type="entry name" value="Pyr_redox_2"/>
    <property type="match status" value="1"/>
</dbReference>
<dbReference type="InterPro" id="IPR036188">
    <property type="entry name" value="FAD/NAD-bd_sf"/>
</dbReference>
<dbReference type="Gene3D" id="3.50.50.60">
    <property type="entry name" value="FAD/NAD(P)-binding domain"/>
    <property type="match status" value="2"/>
</dbReference>
<dbReference type="InterPro" id="IPR023753">
    <property type="entry name" value="FAD/NAD-binding_dom"/>
</dbReference>
<protein>
    <submittedName>
        <fullName evidence="2">PF00070 family, FAD-dependent NAD(P)-disulfide oxidoreductase</fullName>
    </submittedName>
</protein>
<dbReference type="GO" id="GO:0003955">
    <property type="term" value="F:NAD(P)H dehydrogenase (quinone) activity"/>
    <property type="evidence" value="ECO:0007669"/>
    <property type="project" value="TreeGrafter"/>
</dbReference>
<sequence>MSSVEQYEYVFPGGGKGGKTLAMELAQAGHRVALIERGMIGGSCINVACIPTKALIQNARVAHLSKTPKADMAQVRRNVKAVVDGLVDINMKAFVASGFELLMGTGHFVGPRRIHVEMNDGSARQIEGDHVFINTGTTAAIPDVPGLRAAAPLTHVEALQLDVTPEHLIVIGGGYIGLEMAQAFRRLGAPVTLIQEAPRVAMREDEDVTSLIEASLREEGIDVRVGVKPVRVTGTSGQAVKIELDNGDTVSGSHVFVAAGRTPVKKSLGLDAAGVEVDARGFIKVDERLATTAYNTWAIGEVAGTPMFTHASFDDYRVLKVSGSAGPVSDSRARGA</sequence>
<name>A0A242M8A2_CABSO</name>
<dbReference type="PRINTS" id="PR00411">
    <property type="entry name" value="PNDRDTASEI"/>
</dbReference>
<dbReference type="Proteomes" id="UP000194546">
    <property type="component" value="Unassembled WGS sequence"/>
</dbReference>
<dbReference type="GO" id="GO:0050660">
    <property type="term" value="F:flavin adenine dinucleotide binding"/>
    <property type="evidence" value="ECO:0007669"/>
    <property type="project" value="TreeGrafter"/>
</dbReference>
<reference evidence="2 3" key="1">
    <citation type="submission" date="2017-03" db="EMBL/GenBank/DDBJ databases">
        <title>Genome analysis of strain PAMC 26510.</title>
        <authorList>
            <person name="Oh H.-M."/>
            <person name="Yang J.-A."/>
        </authorList>
    </citation>
    <scope>NUCLEOTIDE SEQUENCE [LARGE SCALE GENOMIC DNA]</scope>
    <source>
        <strain evidence="2 3">PAMC 26510</strain>
    </source>
</reference>
<evidence type="ECO:0000313" key="2">
    <source>
        <dbReference type="EMBL" id="OTP67393.1"/>
    </source>
</evidence>
<organism evidence="2 3">
    <name type="scientific">Caballeronia sordidicola</name>
    <name type="common">Burkholderia sordidicola</name>
    <dbReference type="NCBI Taxonomy" id="196367"/>
    <lineage>
        <taxon>Bacteria</taxon>
        <taxon>Pseudomonadati</taxon>
        <taxon>Pseudomonadota</taxon>
        <taxon>Betaproteobacteria</taxon>
        <taxon>Burkholderiales</taxon>
        <taxon>Burkholderiaceae</taxon>
        <taxon>Caballeronia</taxon>
    </lineage>
</organism>
<evidence type="ECO:0000313" key="3">
    <source>
        <dbReference type="Proteomes" id="UP000194546"/>
    </source>
</evidence>
<dbReference type="PANTHER" id="PTHR43014">
    <property type="entry name" value="MERCURIC REDUCTASE"/>
    <property type="match status" value="1"/>
</dbReference>
<gene>
    <name evidence="2" type="ORF">PAMC26510_31150</name>
</gene>
<feature type="domain" description="FAD/NAD(P)-binding" evidence="1">
    <location>
        <begin position="13"/>
        <end position="313"/>
    </location>
</feature>
<comment type="caution">
    <text evidence="2">The sequence shown here is derived from an EMBL/GenBank/DDBJ whole genome shotgun (WGS) entry which is preliminary data.</text>
</comment>
<dbReference type="PRINTS" id="PR00368">
    <property type="entry name" value="FADPNR"/>
</dbReference>
<dbReference type="EMBL" id="NBTY01000196">
    <property type="protein sequence ID" value="OTP67393.1"/>
    <property type="molecule type" value="Genomic_DNA"/>
</dbReference>
<accession>A0A242M8A2</accession>